<name>A0A2M3ZW62_9DIPT</name>
<protein>
    <submittedName>
        <fullName evidence="7">Putative secreted peptide</fullName>
    </submittedName>
</protein>
<evidence type="ECO:0000256" key="1">
    <source>
        <dbReference type="ARBA" id="ARBA00004651"/>
    </source>
</evidence>
<keyword evidence="5 6" id="KW-0472">Membrane</keyword>
<dbReference type="Pfam" id="PF08395">
    <property type="entry name" value="7tm_7"/>
    <property type="match status" value="1"/>
</dbReference>
<dbReference type="GO" id="GO:0005886">
    <property type="term" value="C:plasma membrane"/>
    <property type="evidence" value="ECO:0007669"/>
    <property type="project" value="UniProtKB-SubCell"/>
</dbReference>
<sequence>MTLKMFGVSMLTLEYRIFVSAITMRMEQLKKLLEVHRNGYLQGREILRDFIARYDLYVDQIRLVDRCFSFPITVVLLLVLLELVYLVFDCYTILEGRSVQVGVDKSYTQWLLRQTWLLIYAIVLLLIASACQRAKKKVSCDGSVQHTLR</sequence>
<evidence type="ECO:0000256" key="2">
    <source>
        <dbReference type="ARBA" id="ARBA00022475"/>
    </source>
</evidence>
<evidence type="ECO:0000313" key="7">
    <source>
        <dbReference type="EMBL" id="MBW32638.1"/>
    </source>
</evidence>
<dbReference type="GO" id="GO:0050909">
    <property type="term" value="P:sensory perception of taste"/>
    <property type="evidence" value="ECO:0007669"/>
    <property type="project" value="InterPro"/>
</dbReference>
<keyword evidence="2" id="KW-1003">Cell membrane</keyword>
<keyword evidence="4 6" id="KW-1133">Transmembrane helix</keyword>
<evidence type="ECO:0000256" key="6">
    <source>
        <dbReference type="SAM" id="Phobius"/>
    </source>
</evidence>
<reference evidence="7" key="1">
    <citation type="submission" date="2018-01" db="EMBL/GenBank/DDBJ databases">
        <title>An insight into the sialome of Amazonian anophelines.</title>
        <authorList>
            <person name="Ribeiro J.M."/>
            <person name="Scarpassa V."/>
            <person name="Calvo E."/>
        </authorList>
    </citation>
    <scope>NUCLEOTIDE SEQUENCE</scope>
    <source>
        <tissue evidence="7">Salivary glands</tissue>
    </source>
</reference>
<evidence type="ECO:0000256" key="3">
    <source>
        <dbReference type="ARBA" id="ARBA00022692"/>
    </source>
</evidence>
<proteinExistence type="predicted"/>
<dbReference type="InterPro" id="IPR013604">
    <property type="entry name" value="7TM_chemorcpt"/>
</dbReference>
<evidence type="ECO:0000256" key="5">
    <source>
        <dbReference type="ARBA" id="ARBA00023136"/>
    </source>
</evidence>
<keyword evidence="3 6" id="KW-0812">Transmembrane</keyword>
<dbReference type="AlphaFoldDB" id="A0A2M3ZW62"/>
<dbReference type="EMBL" id="GGFM01011887">
    <property type="protein sequence ID" value="MBW32638.1"/>
    <property type="molecule type" value="Transcribed_RNA"/>
</dbReference>
<organism evidence="7">
    <name type="scientific">Anopheles braziliensis</name>
    <dbReference type="NCBI Taxonomy" id="58242"/>
    <lineage>
        <taxon>Eukaryota</taxon>
        <taxon>Metazoa</taxon>
        <taxon>Ecdysozoa</taxon>
        <taxon>Arthropoda</taxon>
        <taxon>Hexapoda</taxon>
        <taxon>Insecta</taxon>
        <taxon>Pterygota</taxon>
        <taxon>Neoptera</taxon>
        <taxon>Endopterygota</taxon>
        <taxon>Diptera</taxon>
        <taxon>Nematocera</taxon>
        <taxon>Culicoidea</taxon>
        <taxon>Culicidae</taxon>
        <taxon>Anophelinae</taxon>
        <taxon>Anopheles</taxon>
    </lineage>
</organism>
<feature type="transmembrane region" description="Helical" evidence="6">
    <location>
        <begin position="114"/>
        <end position="131"/>
    </location>
</feature>
<evidence type="ECO:0000256" key="4">
    <source>
        <dbReference type="ARBA" id="ARBA00022989"/>
    </source>
</evidence>
<accession>A0A2M3ZW62</accession>
<feature type="transmembrane region" description="Helical" evidence="6">
    <location>
        <begin position="70"/>
        <end position="94"/>
    </location>
</feature>
<comment type="subcellular location">
    <subcellularLocation>
        <location evidence="1">Cell membrane</location>
        <topology evidence="1">Multi-pass membrane protein</topology>
    </subcellularLocation>
</comment>